<evidence type="ECO:0000313" key="1">
    <source>
        <dbReference type="EMBL" id="XPM64748.1"/>
    </source>
</evidence>
<protein>
    <submittedName>
        <fullName evidence="1">Uncharacterized protein</fullName>
    </submittedName>
</protein>
<reference evidence="1 2" key="1">
    <citation type="journal article" date="2016" name="Genome Announc.">
        <title>Draft Genome Sequence of the Thermotolerant Cyanobacterium Desertifilum sp. IPPAS B-1220.</title>
        <authorList>
            <person name="Mironov K.S."/>
            <person name="Sinetova M.A."/>
            <person name="Bolatkhan K."/>
            <person name="Zayadan B.K."/>
            <person name="Ustinova V.V."/>
            <person name="Kupriyanova E.V."/>
            <person name="Skrypnik A.N."/>
            <person name="Gogoleva N.E."/>
            <person name="Gogolev Y.V."/>
            <person name="Los D.A."/>
        </authorList>
    </citation>
    <scope>NUCLEOTIDE SEQUENCE [LARGE SCALE GENOMIC DNA]</scope>
    <source>
        <strain evidence="1 2">IPPAS B-1220</strain>
    </source>
</reference>
<evidence type="ECO:0000313" key="2">
    <source>
        <dbReference type="Proteomes" id="UP000095472"/>
    </source>
</evidence>
<dbReference type="EMBL" id="CP182909">
    <property type="protein sequence ID" value="XPM64748.1"/>
    <property type="molecule type" value="Genomic_DNA"/>
</dbReference>
<accession>A0ACD5GUZ6</accession>
<name>A0ACD5GUZ6_9CYAN</name>
<dbReference type="Proteomes" id="UP000095472">
    <property type="component" value="Chromosome"/>
</dbReference>
<proteinExistence type="predicted"/>
<keyword evidence="2" id="KW-1185">Reference proteome</keyword>
<sequence length="43" mass="4441">MTSESAHSLPPPPHPLPHSALSTQHSALSSILGKKSAIENKGV</sequence>
<organism evidence="1 2">
    <name type="scientific">Desertifilum tharense IPPAS B-1220</name>
    <dbReference type="NCBI Taxonomy" id="1781255"/>
    <lineage>
        <taxon>Bacteria</taxon>
        <taxon>Bacillati</taxon>
        <taxon>Cyanobacteriota</taxon>
        <taxon>Cyanophyceae</taxon>
        <taxon>Desertifilales</taxon>
        <taxon>Desertifilaceae</taxon>
        <taxon>Desertifilum</taxon>
    </lineage>
</organism>
<gene>
    <name evidence="1" type="ORF">BH720_001860</name>
</gene>